<feature type="transmembrane region" description="Helical" evidence="7">
    <location>
        <begin position="230"/>
        <end position="250"/>
    </location>
</feature>
<reference evidence="9" key="2">
    <citation type="submission" date="2021-04" db="EMBL/GenBank/DDBJ databases">
        <authorList>
            <person name="Karlyshev A.V."/>
        </authorList>
    </citation>
    <scope>NUCLEOTIDE SEQUENCE</scope>
    <source>
        <strain evidence="9">LMG 29479</strain>
    </source>
</reference>
<feature type="domain" description="Acyltransferase 3" evidence="8">
    <location>
        <begin position="12"/>
        <end position="308"/>
    </location>
</feature>
<evidence type="ECO:0000256" key="6">
    <source>
        <dbReference type="ARBA" id="ARBA00023136"/>
    </source>
</evidence>
<keyword evidence="3" id="KW-1003">Cell membrane</keyword>
<evidence type="ECO:0000256" key="4">
    <source>
        <dbReference type="ARBA" id="ARBA00022692"/>
    </source>
</evidence>
<evidence type="ECO:0000256" key="7">
    <source>
        <dbReference type="SAM" id="Phobius"/>
    </source>
</evidence>
<feature type="transmembrane region" description="Helical" evidence="7">
    <location>
        <begin position="180"/>
        <end position="198"/>
    </location>
</feature>
<comment type="similarity">
    <text evidence="2">Belongs to the acyltransferase 3 family.</text>
</comment>
<feature type="transmembrane region" description="Helical" evidence="7">
    <location>
        <begin position="296"/>
        <end position="313"/>
    </location>
</feature>
<feature type="transmembrane region" description="Helical" evidence="7">
    <location>
        <begin position="12"/>
        <end position="32"/>
    </location>
</feature>
<keyword evidence="5 7" id="KW-1133">Transmembrane helix</keyword>
<keyword evidence="6 7" id="KW-0472">Membrane</keyword>
<evidence type="ECO:0000259" key="8">
    <source>
        <dbReference type="Pfam" id="PF01757"/>
    </source>
</evidence>
<dbReference type="EMBL" id="JAGQFT020000002">
    <property type="protein sequence ID" value="MBS7456250.1"/>
    <property type="molecule type" value="Genomic_DNA"/>
</dbReference>
<dbReference type="PANTHER" id="PTHR40074">
    <property type="entry name" value="O-ACETYLTRANSFERASE WECH"/>
    <property type="match status" value="1"/>
</dbReference>
<dbReference type="EMBL" id="JAGQFT010000111">
    <property type="protein sequence ID" value="MBR0563236.1"/>
    <property type="molecule type" value="Genomic_DNA"/>
</dbReference>
<comment type="subcellular location">
    <subcellularLocation>
        <location evidence="1">Cell membrane</location>
        <topology evidence="1">Multi-pass membrane protein</topology>
    </subcellularLocation>
</comment>
<feature type="transmembrane region" description="Helical" evidence="7">
    <location>
        <begin position="262"/>
        <end position="284"/>
    </location>
</feature>
<evidence type="ECO:0000313" key="9">
    <source>
        <dbReference type="EMBL" id="MBR0563236.1"/>
    </source>
</evidence>
<keyword evidence="9" id="KW-0808">Transferase</keyword>
<dbReference type="RefSeq" id="WP_211927154.1">
    <property type="nucleotide sequence ID" value="NZ_JAGQFT020000002.1"/>
</dbReference>
<dbReference type="InterPro" id="IPR002656">
    <property type="entry name" value="Acyl_transf_3_dom"/>
</dbReference>
<feature type="transmembrane region" description="Helical" evidence="7">
    <location>
        <begin position="205"/>
        <end position="224"/>
    </location>
</feature>
<feature type="transmembrane region" description="Helical" evidence="7">
    <location>
        <begin position="355"/>
        <end position="375"/>
    </location>
</feature>
<keyword evidence="11" id="KW-1185">Reference proteome</keyword>
<reference evidence="10 11" key="1">
    <citation type="journal article" date="2021" name="Microbiol. Resour. Announc.">
        <title>Draft Genome Sequence of Coralloluteibacterium stylophorae LMG 29479T.</title>
        <authorList>
            <person name="Karlyshev A.V."/>
            <person name="Kudryashova E.B."/>
            <person name="Ariskina E.V."/>
            <person name="Conroy A.P."/>
            <person name="Abidueva E.Y."/>
        </authorList>
    </citation>
    <scope>NUCLEOTIDE SEQUENCE [LARGE SCALE GENOMIC DNA]</scope>
    <source>
        <strain evidence="10 11">LMG 29479</strain>
    </source>
</reference>
<gene>
    <name evidence="10" type="ORF">KB893_003750</name>
    <name evidence="9" type="ORF">KB893_12035</name>
</gene>
<evidence type="ECO:0000256" key="2">
    <source>
        <dbReference type="ARBA" id="ARBA00007400"/>
    </source>
</evidence>
<evidence type="ECO:0000256" key="3">
    <source>
        <dbReference type="ARBA" id="ARBA00022475"/>
    </source>
</evidence>
<evidence type="ECO:0000313" key="10">
    <source>
        <dbReference type="EMBL" id="MBS7456250.1"/>
    </source>
</evidence>
<feature type="transmembrane region" description="Helical" evidence="7">
    <location>
        <begin position="52"/>
        <end position="73"/>
    </location>
</feature>
<evidence type="ECO:0000256" key="1">
    <source>
        <dbReference type="ARBA" id="ARBA00004651"/>
    </source>
</evidence>
<dbReference type="GO" id="GO:0005886">
    <property type="term" value="C:plasma membrane"/>
    <property type="evidence" value="ECO:0007669"/>
    <property type="project" value="UniProtKB-SubCell"/>
</dbReference>
<sequence>MPHDSTPPPQRIAWIDCLKGVAIALVVVHHGIEHLLFALGMDSRAVEILDALFVRFRMGAFFLASGILAASALGRGLPDFLDRKLVPLAWTLVVWTLVGSLFGAWVAPLYREQALPSLADVVVNPQGNLWFVHALIVFNAVCYAALRAPRAVASLSVVAAVVLYLGVPDLPPVLYRILEYYPFFAAGALFGHGIVEFFRVPARVWTALAAGSAMFAAAAGAELAGVDSDALVLVMRVAAVAAAIACIRLLTRWRPVATALGYLGRNSLYIFLLHQFLIALMRAAYEAGWPLPGSDLGLLATATAVALGGSLLLKSLLMRAGAGWLFAPPPALRRRGRHADASRAGRRRVRDLRPAAVAALPLLAATGAAACLAAAPDALAIRLLGDLPLGSFVAPLVPCGLAGAAVVLATPRAAPRRLSVASLTLAAAWLPVSVALAGNLALQFRGWRGAAWLGFSLAVMLGALAALGWTLTAAARARHRRRVAPA</sequence>
<dbReference type="GO" id="GO:0016413">
    <property type="term" value="F:O-acetyltransferase activity"/>
    <property type="evidence" value="ECO:0007669"/>
    <property type="project" value="TreeGrafter"/>
</dbReference>
<dbReference type="PANTHER" id="PTHR40074:SF2">
    <property type="entry name" value="O-ACETYLTRANSFERASE WECH"/>
    <property type="match status" value="1"/>
</dbReference>
<protein>
    <submittedName>
        <fullName evidence="9">Acyltransferase</fullName>
    </submittedName>
</protein>
<name>A0A8J7VWJ1_9GAMM</name>
<evidence type="ECO:0000256" key="5">
    <source>
        <dbReference type="ARBA" id="ARBA00022989"/>
    </source>
</evidence>
<organism evidence="9">
    <name type="scientific">Coralloluteibacterium stylophorae</name>
    <dbReference type="NCBI Taxonomy" id="1776034"/>
    <lineage>
        <taxon>Bacteria</taxon>
        <taxon>Pseudomonadati</taxon>
        <taxon>Pseudomonadota</taxon>
        <taxon>Gammaproteobacteria</taxon>
        <taxon>Lysobacterales</taxon>
        <taxon>Lysobacteraceae</taxon>
        <taxon>Coralloluteibacterium</taxon>
    </lineage>
</organism>
<feature type="transmembrane region" description="Helical" evidence="7">
    <location>
        <begin position="420"/>
        <end position="444"/>
    </location>
</feature>
<evidence type="ECO:0000313" key="11">
    <source>
        <dbReference type="Proteomes" id="UP000675747"/>
    </source>
</evidence>
<feature type="transmembrane region" description="Helical" evidence="7">
    <location>
        <begin position="85"/>
        <end position="107"/>
    </location>
</feature>
<comment type="caution">
    <text evidence="9">The sequence shown here is derived from an EMBL/GenBank/DDBJ whole genome shotgun (WGS) entry which is preliminary data.</text>
</comment>
<keyword evidence="4 7" id="KW-0812">Transmembrane</keyword>
<dbReference type="AlphaFoldDB" id="A0A8J7VWJ1"/>
<proteinExistence type="inferred from homology"/>
<feature type="transmembrane region" description="Helical" evidence="7">
    <location>
        <begin position="151"/>
        <end position="168"/>
    </location>
</feature>
<feature type="transmembrane region" description="Helical" evidence="7">
    <location>
        <begin position="387"/>
        <end position="408"/>
    </location>
</feature>
<keyword evidence="9" id="KW-0012">Acyltransferase</keyword>
<feature type="transmembrane region" description="Helical" evidence="7">
    <location>
        <begin position="127"/>
        <end position="146"/>
    </location>
</feature>
<accession>A0A8J7VWJ1</accession>
<feature type="transmembrane region" description="Helical" evidence="7">
    <location>
        <begin position="450"/>
        <end position="472"/>
    </location>
</feature>
<dbReference type="GO" id="GO:0009246">
    <property type="term" value="P:enterobacterial common antigen biosynthetic process"/>
    <property type="evidence" value="ECO:0007669"/>
    <property type="project" value="TreeGrafter"/>
</dbReference>
<dbReference type="Pfam" id="PF01757">
    <property type="entry name" value="Acyl_transf_3"/>
    <property type="match status" value="1"/>
</dbReference>
<dbReference type="Proteomes" id="UP000675747">
    <property type="component" value="Unassembled WGS sequence"/>
</dbReference>